<dbReference type="GO" id="GO:0008494">
    <property type="term" value="F:translation activator activity"/>
    <property type="evidence" value="ECO:0007669"/>
    <property type="project" value="TreeGrafter"/>
</dbReference>
<keyword evidence="2" id="KW-0217">Developmental protein</keyword>
<dbReference type="Gene3D" id="3.30.70.330">
    <property type="match status" value="1"/>
</dbReference>
<dbReference type="CDD" id="cd12412">
    <property type="entry name" value="RRM_DAZL_BOULE"/>
    <property type="match status" value="1"/>
</dbReference>
<evidence type="ECO:0000256" key="5">
    <source>
        <dbReference type="ARBA" id="ARBA00022845"/>
    </source>
</evidence>
<dbReference type="GO" id="GO:0051321">
    <property type="term" value="P:meiotic cell cycle"/>
    <property type="evidence" value="ECO:0007669"/>
    <property type="project" value="UniProtKB-ARBA"/>
</dbReference>
<dbReference type="SUPFAM" id="SSF54928">
    <property type="entry name" value="RNA-binding domain, RBD"/>
    <property type="match status" value="1"/>
</dbReference>
<evidence type="ECO:0000256" key="2">
    <source>
        <dbReference type="ARBA" id="ARBA00022473"/>
    </source>
</evidence>
<feature type="compositionally biased region" description="Polar residues" evidence="9">
    <location>
        <begin position="139"/>
        <end position="157"/>
    </location>
</feature>
<comment type="subcellular location">
    <subcellularLocation>
        <location evidence="1">Cytoplasm</location>
    </subcellularLocation>
</comment>
<evidence type="ECO:0000313" key="12">
    <source>
        <dbReference type="Proteomes" id="UP001054945"/>
    </source>
</evidence>
<feature type="region of interest" description="Disordered" evidence="9">
    <location>
        <begin position="132"/>
        <end position="161"/>
    </location>
</feature>
<dbReference type="GO" id="GO:0045948">
    <property type="term" value="P:positive regulation of translational initiation"/>
    <property type="evidence" value="ECO:0007669"/>
    <property type="project" value="TreeGrafter"/>
</dbReference>
<keyword evidence="4" id="KW-0221">Differentiation</keyword>
<dbReference type="SMART" id="SM00360">
    <property type="entry name" value="RRM"/>
    <property type="match status" value="1"/>
</dbReference>
<dbReference type="GO" id="GO:0070935">
    <property type="term" value="P:3'-UTR-mediated mRNA stabilization"/>
    <property type="evidence" value="ECO:0007669"/>
    <property type="project" value="TreeGrafter"/>
</dbReference>
<dbReference type="FunFam" id="3.30.70.330:FF:000167">
    <property type="entry name" value="protein boule-like isoform X1"/>
    <property type="match status" value="1"/>
</dbReference>
<dbReference type="GO" id="GO:0005737">
    <property type="term" value="C:cytoplasm"/>
    <property type="evidence" value="ECO:0007669"/>
    <property type="project" value="UniProtKB-SubCell"/>
</dbReference>
<keyword evidence="5" id="KW-0810">Translation regulation</keyword>
<dbReference type="InterPro" id="IPR012677">
    <property type="entry name" value="Nucleotide-bd_a/b_plait_sf"/>
</dbReference>
<dbReference type="InterPro" id="IPR035979">
    <property type="entry name" value="RBD_domain_sf"/>
</dbReference>
<dbReference type="EMBL" id="BPLR01012607">
    <property type="protein sequence ID" value="GIY55108.1"/>
    <property type="molecule type" value="Genomic_DNA"/>
</dbReference>
<sequence length="273" mass="30506">MLSNLNLKGNILQFESNEESHLENTRSRRKPDVNDSTLFTKSDNGCQGGLTIPNRVFVGGIAAGVTEWDLRSKFASYGSVKAVKIIRDHMGISKGYGFVTFSTEEEARKALEKTEMIFKGRKLNIAPAVKKQNYRPEAQSPSETCIGSYSDSSITEQDSSRKDNMVYSRLSDYPGFTTYEVTTNAFDNSNQYIDGGMSYSSMDLCGYSNAQVNILSYPTLVYLPPQQAFQCPGTSIAYPINSTVPDVFQFLPTQKEKNLVKEENEMGEKNKLY</sequence>
<protein>
    <submittedName>
        <fullName evidence="11">Protein boule-like</fullName>
    </submittedName>
</protein>
<dbReference type="InterPro" id="IPR034988">
    <property type="entry name" value="DAZ_BOULE_RRM"/>
</dbReference>
<comment type="caution">
    <text evidence="11">The sequence shown here is derived from an EMBL/GenBank/DDBJ whole genome shotgun (WGS) entry which is preliminary data.</text>
</comment>
<dbReference type="Proteomes" id="UP001054945">
    <property type="component" value="Unassembled WGS sequence"/>
</dbReference>
<accession>A0AAV4UBI3</accession>
<reference evidence="11 12" key="1">
    <citation type="submission" date="2021-06" db="EMBL/GenBank/DDBJ databases">
        <title>Caerostris extrusa draft genome.</title>
        <authorList>
            <person name="Kono N."/>
            <person name="Arakawa K."/>
        </authorList>
    </citation>
    <scope>NUCLEOTIDE SEQUENCE [LARGE SCALE GENOMIC DNA]</scope>
</reference>
<evidence type="ECO:0000256" key="7">
    <source>
        <dbReference type="ARBA" id="ARBA00022884"/>
    </source>
</evidence>
<dbReference type="GO" id="GO:0003730">
    <property type="term" value="F:mRNA 3'-UTR binding"/>
    <property type="evidence" value="ECO:0007669"/>
    <property type="project" value="TreeGrafter"/>
</dbReference>
<feature type="domain" description="RRM" evidence="10">
    <location>
        <begin position="54"/>
        <end position="130"/>
    </location>
</feature>
<evidence type="ECO:0000256" key="6">
    <source>
        <dbReference type="ARBA" id="ARBA00022871"/>
    </source>
</evidence>
<dbReference type="AlphaFoldDB" id="A0AAV4UBI3"/>
<dbReference type="Pfam" id="PF00076">
    <property type="entry name" value="RRM_1"/>
    <property type="match status" value="1"/>
</dbReference>
<dbReference type="PROSITE" id="PS50102">
    <property type="entry name" value="RRM"/>
    <property type="match status" value="1"/>
</dbReference>
<dbReference type="GO" id="GO:0030154">
    <property type="term" value="P:cell differentiation"/>
    <property type="evidence" value="ECO:0007669"/>
    <property type="project" value="UniProtKB-KW"/>
</dbReference>
<evidence type="ECO:0000259" key="10">
    <source>
        <dbReference type="PROSITE" id="PS50102"/>
    </source>
</evidence>
<keyword evidence="7 8" id="KW-0694">RNA-binding</keyword>
<evidence type="ECO:0000313" key="11">
    <source>
        <dbReference type="EMBL" id="GIY55108.1"/>
    </source>
</evidence>
<evidence type="ECO:0000256" key="1">
    <source>
        <dbReference type="ARBA" id="ARBA00004496"/>
    </source>
</evidence>
<proteinExistence type="predicted"/>
<keyword evidence="3" id="KW-0963">Cytoplasm</keyword>
<dbReference type="PANTHER" id="PTHR11176:SF57">
    <property type="entry name" value="PROTEIN BOULE"/>
    <property type="match status" value="1"/>
</dbReference>
<gene>
    <name evidence="11" type="primary">BOLL</name>
    <name evidence="11" type="ORF">CEXT_547131</name>
</gene>
<feature type="compositionally biased region" description="Basic and acidic residues" evidence="9">
    <location>
        <begin position="18"/>
        <end position="33"/>
    </location>
</feature>
<evidence type="ECO:0000256" key="9">
    <source>
        <dbReference type="SAM" id="MobiDB-lite"/>
    </source>
</evidence>
<evidence type="ECO:0000256" key="3">
    <source>
        <dbReference type="ARBA" id="ARBA00022490"/>
    </source>
</evidence>
<dbReference type="GO" id="GO:0007283">
    <property type="term" value="P:spermatogenesis"/>
    <property type="evidence" value="ECO:0007669"/>
    <property type="project" value="UniProtKB-KW"/>
</dbReference>
<dbReference type="InterPro" id="IPR000504">
    <property type="entry name" value="RRM_dom"/>
</dbReference>
<keyword evidence="12" id="KW-1185">Reference proteome</keyword>
<feature type="region of interest" description="Disordered" evidence="9">
    <location>
        <begin position="18"/>
        <end position="38"/>
    </location>
</feature>
<evidence type="ECO:0000256" key="8">
    <source>
        <dbReference type="PROSITE-ProRule" id="PRU00176"/>
    </source>
</evidence>
<evidence type="ECO:0000256" key="4">
    <source>
        <dbReference type="ARBA" id="ARBA00022782"/>
    </source>
</evidence>
<name>A0AAV4UBI3_CAEEX</name>
<dbReference type="PANTHER" id="PTHR11176">
    <property type="entry name" value="BOULE-RELATED"/>
    <property type="match status" value="1"/>
</dbReference>
<organism evidence="11 12">
    <name type="scientific">Caerostris extrusa</name>
    <name type="common">Bark spider</name>
    <name type="synonym">Caerostris bankana</name>
    <dbReference type="NCBI Taxonomy" id="172846"/>
    <lineage>
        <taxon>Eukaryota</taxon>
        <taxon>Metazoa</taxon>
        <taxon>Ecdysozoa</taxon>
        <taxon>Arthropoda</taxon>
        <taxon>Chelicerata</taxon>
        <taxon>Arachnida</taxon>
        <taxon>Araneae</taxon>
        <taxon>Araneomorphae</taxon>
        <taxon>Entelegynae</taxon>
        <taxon>Araneoidea</taxon>
        <taxon>Araneidae</taxon>
        <taxon>Caerostris</taxon>
    </lineage>
</organism>
<keyword evidence="6" id="KW-0744">Spermatogenesis</keyword>